<keyword evidence="2" id="KW-1185">Reference proteome</keyword>
<sequence>MGQDKNIIDLLFSITSNTKRGRSLTFRHFIIYPHLLNIDHLEQKMVKINSKFKKKIELA</sequence>
<gene>
    <name evidence="1" type="ORF">CVD27_03540</name>
</gene>
<protein>
    <submittedName>
        <fullName evidence="1">Uncharacterized protein</fullName>
    </submittedName>
</protein>
<dbReference type="EMBL" id="PGVE01000017">
    <property type="protein sequence ID" value="PLS08486.1"/>
    <property type="molecule type" value="Genomic_DNA"/>
</dbReference>
<evidence type="ECO:0000313" key="1">
    <source>
        <dbReference type="EMBL" id="PLS08486.1"/>
    </source>
</evidence>
<dbReference type="Proteomes" id="UP000234950">
    <property type="component" value="Unassembled WGS sequence"/>
</dbReference>
<organism evidence="1 2">
    <name type="scientific">Neobacillus cucumis</name>
    <dbReference type="NCBI Taxonomy" id="1740721"/>
    <lineage>
        <taxon>Bacteria</taxon>
        <taxon>Bacillati</taxon>
        <taxon>Bacillota</taxon>
        <taxon>Bacilli</taxon>
        <taxon>Bacillales</taxon>
        <taxon>Bacillaceae</taxon>
        <taxon>Neobacillus</taxon>
    </lineage>
</organism>
<reference evidence="1 2" key="1">
    <citation type="submission" date="2017-11" db="EMBL/GenBank/DDBJ databases">
        <title>Comparitive Functional Genomics of Dry Heat Resistant strains isolated from the Viking Spacecraft.</title>
        <authorList>
            <person name="Seuylemezian A."/>
            <person name="Cooper K."/>
            <person name="Vaishampayan P."/>
        </authorList>
    </citation>
    <scope>NUCLEOTIDE SEQUENCE [LARGE SCALE GENOMIC DNA]</scope>
    <source>
        <strain evidence="1 2">V32-6</strain>
    </source>
</reference>
<evidence type="ECO:0000313" key="2">
    <source>
        <dbReference type="Proteomes" id="UP000234950"/>
    </source>
</evidence>
<name>A0A2N5HSI5_9BACI</name>
<dbReference type="AlphaFoldDB" id="A0A2N5HSI5"/>
<accession>A0A2N5HSI5</accession>
<comment type="caution">
    <text evidence="1">The sequence shown here is derived from an EMBL/GenBank/DDBJ whole genome shotgun (WGS) entry which is preliminary data.</text>
</comment>
<proteinExistence type="predicted"/>